<dbReference type="AlphaFoldDB" id="A0A9X9LLD2"/>
<evidence type="ECO:0000313" key="2">
    <source>
        <dbReference type="EMBL" id="VCW76169.1"/>
    </source>
</evidence>
<evidence type="ECO:0000256" key="1">
    <source>
        <dbReference type="SAM" id="MobiDB-lite"/>
    </source>
</evidence>
<name>A0A9X9LLD2_GULGU</name>
<gene>
    <name evidence="2" type="ORF">BN2614_LOCUS1</name>
</gene>
<feature type="compositionally biased region" description="Basic and acidic residues" evidence="1">
    <location>
        <begin position="41"/>
        <end position="52"/>
    </location>
</feature>
<proteinExistence type="predicted"/>
<evidence type="ECO:0000313" key="3">
    <source>
        <dbReference type="Proteomes" id="UP000269945"/>
    </source>
</evidence>
<comment type="caution">
    <text evidence="2">The sequence shown here is derived from an EMBL/GenBank/DDBJ whole genome shotgun (WGS) entry which is preliminary data.</text>
</comment>
<organism evidence="2 3">
    <name type="scientific">Gulo gulo</name>
    <name type="common">Wolverine</name>
    <name type="synonym">Gluton</name>
    <dbReference type="NCBI Taxonomy" id="48420"/>
    <lineage>
        <taxon>Eukaryota</taxon>
        <taxon>Metazoa</taxon>
        <taxon>Chordata</taxon>
        <taxon>Craniata</taxon>
        <taxon>Vertebrata</taxon>
        <taxon>Euteleostomi</taxon>
        <taxon>Mammalia</taxon>
        <taxon>Eutheria</taxon>
        <taxon>Laurasiatheria</taxon>
        <taxon>Carnivora</taxon>
        <taxon>Caniformia</taxon>
        <taxon>Musteloidea</taxon>
        <taxon>Mustelidae</taxon>
        <taxon>Guloninae</taxon>
        <taxon>Gulo</taxon>
    </lineage>
</organism>
<feature type="compositionally biased region" description="Pro residues" evidence="1">
    <location>
        <begin position="60"/>
        <end position="69"/>
    </location>
</feature>
<feature type="compositionally biased region" description="Polar residues" evidence="1">
    <location>
        <begin position="22"/>
        <end position="31"/>
    </location>
</feature>
<protein>
    <submittedName>
        <fullName evidence="2">Uncharacterized protein</fullName>
    </submittedName>
</protein>
<sequence>MSSSDKCTQPTCHMCSTRAGAPNSQSESRPNPATRWSGPACRDRTTLPKKSDFPGGFPTPARPSSPWPGPTWRVSATMSSSPWRCPSTHSSCQI</sequence>
<feature type="region of interest" description="Disordered" evidence="1">
    <location>
        <begin position="1"/>
        <end position="70"/>
    </location>
</feature>
<keyword evidence="3" id="KW-1185">Reference proteome</keyword>
<reference evidence="2 3" key="1">
    <citation type="submission" date="2018-10" db="EMBL/GenBank/DDBJ databases">
        <authorList>
            <person name="Ekblom R."/>
            <person name="Jareborg N."/>
        </authorList>
    </citation>
    <scope>NUCLEOTIDE SEQUENCE [LARGE SCALE GENOMIC DNA]</scope>
    <source>
        <tissue evidence="2">Muscle</tissue>
    </source>
</reference>
<accession>A0A9X9LLD2</accession>
<feature type="compositionally biased region" description="Polar residues" evidence="1">
    <location>
        <begin position="1"/>
        <end position="11"/>
    </location>
</feature>
<dbReference type="Proteomes" id="UP000269945">
    <property type="component" value="Unassembled WGS sequence"/>
</dbReference>
<dbReference type="EMBL" id="CYRY02006975">
    <property type="protein sequence ID" value="VCW76169.1"/>
    <property type="molecule type" value="Genomic_DNA"/>
</dbReference>